<evidence type="ECO:0000313" key="2">
    <source>
        <dbReference type="Proteomes" id="UP000093592"/>
    </source>
</evidence>
<dbReference type="SUPFAM" id="SSF46785">
    <property type="entry name" value="Winged helix' DNA-binding domain"/>
    <property type="match status" value="1"/>
</dbReference>
<proteinExistence type="predicted"/>
<dbReference type="AlphaFoldDB" id="A0A1A2Z258"/>
<protein>
    <submittedName>
        <fullName evidence="1">Uncharacterized protein</fullName>
    </submittedName>
</protein>
<comment type="caution">
    <text evidence="1">The sequence shown here is derived from an EMBL/GenBank/DDBJ whole genome shotgun (WGS) entry which is preliminary data.</text>
</comment>
<dbReference type="Proteomes" id="UP000093592">
    <property type="component" value="Unassembled WGS sequence"/>
</dbReference>
<organism evidence="1 2">
    <name type="scientific">Mycobacterium kyorinense</name>
    <dbReference type="NCBI Taxonomy" id="487514"/>
    <lineage>
        <taxon>Bacteria</taxon>
        <taxon>Bacillati</taxon>
        <taxon>Actinomycetota</taxon>
        <taxon>Actinomycetes</taxon>
        <taxon>Mycobacteriales</taxon>
        <taxon>Mycobacteriaceae</taxon>
        <taxon>Mycobacterium</taxon>
    </lineage>
</organism>
<dbReference type="OrthoDB" id="3568381at2"/>
<evidence type="ECO:0000313" key="1">
    <source>
        <dbReference type="EMBL" id="OBI44594.1"/>
    </source>
</evidence>
<dbReference type="InterPro" id="IPR036390">
    <property type="entry name" value="WH_DNA-bd_sf"/>
</dbReference>
<reference evidence="2" key="1">
    <citation type="submission" date="2016-06" db="EMBL/GenBank/DDBJ databases">
        <authorList>
            <person name="Sutton G."/>
            <person name="Brinkac L."/>
            <person name="Sanka R."/>
            <person name="Adams M."/>
            <person name="Lau E."/>
            <person name="Sam S."/>
            <person name="Sreng N."/>
            <person name="Him V."/>
            <person name="Kerleguer A."/>
            <person name="Cheng S."/>
        </authorList>
    </citation>
    <scope>NUCLEOTIDE SEQUENCE [LARGE SCALE GENOMIC DNA]</scope>
    <source>
        <strain evidence="2">E861</strain>
    </source>
</reference>
<accession>A0A1A2Z258</accession>
<dbReference type="RefSeq" id="WP_065015140.1">
    <property type="nucleotide sequence ID" value="NZ_LZKJ01000133.1"/>
</dbReference>
<dbReference type="EMBL" id="LZKJ01000133">
    <property type="protein sequence ID" value="OBI44594.1"/>
    <property type="molecule type" value="Genomic_DNA"/>
</dbReference>
<gene>
    <name evidence="1" type="ORF">A5707_02715</name>
</gene>
<sequence length="201" mass="21554">MSELVVLQAVRLKGRVGTADLAATLSADPADLAGTIERLTQSGLLIAGTTVRISPEGRARLGELLAEERAGINAAAVAGAYDEFRSVNTEFKALVTDWQVKDGESNAHDDAAYDAAIVARLERVHQQVLPVIAAAAAELPRLSRYSTKLQAALDKVRAGENIWLSRPLIDSYHTVWFELHEELIVAAGLTRDAEAKSGDAQ</sequence>
<name>A0A1A2Z258_9MYCO</name>